<evidence type="ECO:0000313" key="4">
    <source>
        <dbReference type="Proteomes" id="UP000183447"/>
    </source>
</evidence>
<dbReference type="Pfam" id="PF08239">
    <property type="entry name" value="SH3_3"/>
    <property type="match status" value="1"/>
</dbReference>
<feature type="signal peptide" evidence="1">
    <location>
        <begin position="1"/>
        <end position="26"/>
    </location>
</feature>
<accession>A0A1K2HTG3</accession>
<name>A0A1K2HTG3_9HYPH</name>
<dbReference type="PROSITE" id="PS51781">
    <property type="entry name" value="SH3B"/>
    <property type="match status" value="1"/>
</dbReference>
<evidence type="ECO:0000259" key="2">
    <source>
        <dbReference type="PROSITE" id="PS51781"/>
    </source>
</evidence>
<reference evidence="3 4" key="1">
    <citation type="submission" date="2016-11" db="EMBL/GenBank/DDBJ databases">
        <authorList>
            <person name="Jaros S."/>
            <person name="Januszkiewicz K."/>
            <person name="Wedrychowicz H."/>
        </authorList>
    </citation>
    <scope>NUCLEOTIDE SEQUENCE [LARGE SCALE GENOMIC DNA]</scope>
    <source>
        <strain evidence="3 4">ATCC 23634</strain>
    </source>
</reference>
<organism evidence="3 4">
    <name type="scientific">Devosia enhydra</name>
    <dbReference type="NCBI Taxonomy" id="665118"/>
    <lineage>
        <taxon>Bacteria</taxon>
        <taxon>Pseudomonadati</taxon>
        <taxon>Pseudomonadota</taxon>
        <taxon>Alphaproteobacteria</taxon>
        <taxon>Hyphomicrobiales</taxon>
        <taxon>Devosiaceae</taxon>
        <taxon>Devosia</taxon>
    </lineage>
</organism>
<dbReference type="STRING" id="665118.SAMN02983003_0480"/>
<gene>
    <name evidence="3" type="ORF">SAMN02983003_0480</name>
</gene>
<sequence length="153" mass="17025">MTLKRTAIAAGLALAGIIATSAASFAAPAVATGSVNVRTGPSTSYRVVDTLRPGERVEIEYCQGSWCNISRPGPDGWVSASYLARGGAAPRPPVYRPAPPRPPIYRPAPPRYWDGYDRRDRRWDDRWDRRWDNRWDRNQVCFGGANARFCVSD</sequence>
<evidence type="ECO:0000256" key="1">
    <source>
        <dbReference type="SAM" id="SignalP"/>
    </source>
</evidence>
<dbReference type="RefSeq" id="WP_072338799.1">
    <property type="nucleotide sequence ID" value="NZ_FPKU01000001.1"/>
</dbReference>
<keyword evidence="4" id="KW-1185">Reference proteome</keyword>
<dbReference type="EMBL" id="FPKU01000001">
    <property type="protein sequence ID" value="SFZ81403.1"/>
    <property type="molecule type" value="Genomic_DNA"/>
</dbReference>
<dbReference type="InterPro" id="IPR003646">
    <property type="entry name" value="SH3-like_bac-type"/>
</dbReference>
<dbReference type="AlphaFoldDB" id="A0A1K2HTG3"/>
<dbReference type="Gene3D" id="2.30.30.40">
    <property type="entry name" value="SH3 Domains"/>
    <property type="match status" value="1"/>
</dbReference>
<dbReference type="SMART" id="SM00287">
    <property type="entry name" value="SH3b"/>
    <property type="match status" value="1"/>
</dbReference>
<feature type="chain" id="PRO_5012905163" evidence="1">
    <location>
        <begin position="27"/>
        <end position="153"/>
    </location>
</feature>
<dbReference type="OrthoDB" id="8457065at2"/>
<protein>
    <submittedName>
        <fullName evidence="3">Uncharacterized conserved protein YraI</fullName>
    </submittedName>
</protein>
<evidence type="ECO:0000313" key="3">
    <source>
        <dbReference type="EMBL" id="SFZ81403.1"/>
    </source>
</evidence>
<proteinExistence type="predicted"/>
<feature type="domain" description="SH3b" evidence="2">
    <location>
        <begin position="19"/>
        <end position="87"/>
    </location>
</feature>
<dbReference type="Proteomes" id="UP000183447">
    <property type="component" value="Unassembled WGS sequence"/>
</dbReference>
<keyword evidence="1" id="KW-0732">Signal</keyword>